<protein>
    <submittedName>
        <fullName evidence="2">Uncharacterized protein</fullName>
    </submittedName>
</protein>
<proteinExistence type="predicted"/>
<dbReference type="EMBL" id="AVOT02026786">
    <property type="protein sequence ID" value="MBW0518662.1"/>
    <property type="molecule type" value="Genomic_DNA"/>
</dbReference>
<evidence type="ECO:0000313" key="3">
    <source>
        <dbReference type="Proteomes" id="UP000765509"/>
    </source>
</evidence>
<keyword evidence="3" id="KW-1185">Reference proteome</keyword>
<dbReference type="AlphaFoldDB" id="A0A9Q3EEI7"/>
<sequence length="115" mass="12761">MLWVAGDGLYASLPLVHKENVTGCHHPYASKPRPAHASSSRERIVDDGDENMSPNHSETNDKPRRALSQIVCSPTLKCPSPRVCLNNARSDSIGTRLTSLKMWQNMHARRSNKDG</sequence>
<name>A0A9Q3EEI7_9BASI</name>
<reference evidence="2" key="1">
    <citation type="submission" date="2021-03" db="EMBL/GenBank/DDBJ databases">
        <title>Draft genome sequence of rust myrtle Austropuccinia psidii MF-1, a brazilian biotype.</title>
        <authorList>
            <person name="Quecine M.C."/>
            <person name="Pachon D.M.R."/>
            <person name="Bonatelli M.L."/>
            <person name="Correr F.H."/>
            <person name="Franceschini L.M."/>
            <person name="Leite T.F."/>
            <person name="Margarido G.R.A."/>
            <person name="Almeida C.A."/>
            <person name="Ferrarezi J.A."/>
            <person name="Labate C.A."/>
        </authorList>
    </citation>
    <scope>NUCLEOTIDE SEQUENCE</scope>
    <source>
        <strain evidence="2">MF-1</strain>
    </source>
</reference>
<dbReference type="Proteomes" id="UP000765509">
    <property type="component" value="Unassembled WGS sequence"/>
</dbReference>
<evidence type="ECO:0000256" key="1">
    <source>
        <dbReference type="SAM" id="MobiDB-lite"/>
    </source>
</evidence>
<evidence type="ECO:0000313" key="2">
    <source>
        <dbReference type="EMBL" id="MBW0518662.1"/>
    </source>
</evidence>
<accession>A0A9Q3EEI7</accession>
<gene>
    <name evidence="2" type="ORF">O181_058377</name>
</gene>
<comment type="caution">
    <text evidence="2">The sequence shown here is derived from an EMBL/GenBank/DDBJ whole genome shotgun (WGS) entry which is preliminary data.</text>
</comment>
<feature type="region of interest" description="Disordered" evidence="1">
    <location>
        <begin position="24"/>
        <end position="64"/>
    </location>
</feature>
<organism evidence="2 3">
    <name type="scientific">Austropuccinia psidii MF-1</name>
    <dbReference type="NCBI Taxonomy" id="1389203"/>
    <lineage>
        <taxon>Eukaryota</taxon>
        <taxon>Fungi</taxon>
        <taxon>Dikarya</taxon>
        <taxon>Basidiomycota</taxon>
        <taxon>Pucciniomycotina</taxon>
        <taxon>Pucciniomycetes</taxon>
        <taxon>Pucciniales</taxon>
        <taxon>Sphaerophragmiaceae</taxon>
        <taxon>Austropuccinia</taxon>
    </lineage>
</organism>